<feature type="domain" description="CBS" evidence="13">
    <location>
        <begin position="222"/>
        <end position="281"/>
    </location>
</feature>
<feature type="domain" description="CBS" evidence="13">
    <location>
        <begin position="287"/>
        <end position="344"/>
    </location>
</feature>
<evidence type="ECO:0000256" key="1">
    <source>
        <dbReference type="ARBA" id="ARBA00004651"/>
    </source>
</evidence>
<feature type="region of interest" description="Disordered" evidence="11">
    <location>
        <begin position="520"/>
        <end position="544"/>
    </location>
</feature>
<protein>
    <submittedName>
        <fullName evidence="15">Membrane protein</fullName>
    </submittedName>
</protein>
<dbReference type="Gene3D" id="3.10.580.10">
    <property type="entry name" value="CBS-domain"/>
    <property type="match status" value="1"/>
</dbReference>
<evidence type="ECO:0000259" key="13">
    <source>
        <dbReference type="PROSITE" id="PS51371"/>
    </source>
</evidence>
<keyword evidence="8 10" id="KW-0472">Membrane</keyword>
<dbReference type="InterPro" id="IPR016169">
    <property type="entry name" value="FAD-bd_PCMH_sub2"/>
</dbReference>
<dbReference type="InterPro" id="IPR036318">
    <property type="entry name" value="FAD-bd_PCMH-like_sf"/>
</dbReference>
<comment type="subcellular location">
    <subcellularLocation>
        <location evidence="1">Cell membrane</location>
        <topology evidence="1">Multi-pass membrane protein</topology>
    </subcellularLocation>
</comment>
<feature type="transmembrane region" description="Helical" evidence="12">
    <location>
        <begin position="61"/>
        <end position="79"/>
    </location>
</feature>
<dbReference type="InterPro" id="IPR044751">
    <property type="entry name" value="Ion_transp-like_CBS"/>
</dbReference>
<evidence type="ECO:0000259" key="14">
    <source>
        <dbReference type="PROSITE" id="PS51846"/>
    </source>
</evidence>
<keyword evidence="4 10" id="KW-0812">Transmembrane</keyword>
<sequence length="544" mass="58541">MSWDVVLLVIGLVLTVGTGFFVASEFTLVNLERADLEARQARGETMLGPVIRGLRHTSTHLSSAQLGITLTTLLTGFTLEPAFGSFLTPAIRGLGLPSGAVLPVASIVAVAIATLLSMIIGELVPKNLALSVTRQVAKIVIPFQLGFSTVFKPFVWVLNRSANGVLRAVGIEPKEELSSARTAEELRTLVRRSASEGALDRDTATLLARTLAFSDHDASDVMTPRPRVASIDRSASAQAVVELARRTGFSRFPVIDDDIDDVTGLVHIKQAVAVPRERRAEVPVSALANDALRVPETMRLDTLLGELRGRGYQMAIVVDEYGGTAGVATLEDLVEELVGEVSDEHDRSRPDVVRSRDWITFPGALRPDELQERAGVSVPEDGPYETVAGWLMSELGRVARVGDAVTVPAGVFRVERMDGRRIDRIRFTPDPEADGGTAAQEQGSGGEPGQLVGPRLARRAARRQRLLRRGGVRDHRRASLADRAEGGRRLAVRQDGALGDGARDAHARLDAARHHDRVAAYPQRFGAGDPRAARGAAAADRLGR</sequence>
<dbReference type="PROSITE" id="PS51371">
    <property type="entry name" value="CBS"/>
    <property type="match status" value="2"/>
</dbReference>
<name>A0ABQ6K3U1_9MICO</name>
<dbReference type="PROSITE" id="PS51846">
    <property type="entry name" value="CNNM"/>
    <property type="match status" value="1"/>
</dbReference>
<dbReference type="SMART" id="SM01091">
    <property type="entry name" value="CorC_HlyC"/>
    <property type="match status" value="1"/>
</dbReference>
<evidence type="ECO:0000256" key="9">
    <source>
        <dbReference type="PROSITE-ProRule" id="PRU00703"/>
    </source>
</evidence>
<evidence type="ECO:0000256" key="6">
    <source>
        <dbReference type="ARBA" id="ARBA00022989"/>
    </source>
</evidence>
<dbReference type="CDD" id="cd04590">
    <property type="entry name" value="CBS_pair_CorC_HlyC_assoc"/>
    <property type="match status" value="1"/>
</dbReference>
<comment type="caution">
    <text evidence="15">The sequence shown here is derived from an EMBL/GenBank/DDBJ whole genome shotgun (WGS) entry which is preliminary data.</text>
</comment>
<keyword evidence="16" id="KW-1185">Reference proteome</keyword>
<dbReference type="Pfam" id="PF03471">
    <property type="entry name" value="CorC_HlyC"/>
    <property type="match status" value="1"/>
</dbReference>
<gene>
    <name evidence="15" type="ORF">GCM10025881_05690</name>
</gene>
<dbReference type="SUPFAM" id="SSF56176">
    <property type="entry name" value="FAD-binding/transporter-associated domain-like"/>
    <property type="match status" value="1"/>
</dbReference>
<evidence type="ECO:0000256" key="7">
    <source>
        <dbReference type="ARBA" id="ARBA00023122"/>
    </source>
</evidence>
<feature type="compositionally biased region" description="Low complexity" evidence="11">
    <location>
        <begin position="526"/>
        <end position="544"/>
    </location>
</feature>
<dbReference type="InterPro" id="IPR002550">
    <property type="entry name" value="CNNM"/>
</dbReference>
<evidence type="ECO:0000256" key="12">
    <source>
        <dbReference type="SAM" id="Phobius"/>
    </source>
</evidence>
<feature type="transmembrane region" description="Helical" evidence="12">
    <location>
        <begin position="6"/>
        <end position="29"/>
    </location>
</feature>
<organism evidence="15 16">
    <name type="scientific">Pseudolysinimonas kribbensis</name>
    <dbReference type="NCBI Taxonomy" id="433641"/>
    <lineage>
        <taxon>Bacteria</taxon>
        <taxon>Bacillati</taxon>
        <taxon>Actinomycetota</taxon>
        <taxon>Actinomycetes</taxon>
        <taxon>Micrococcales</taxon>
        <taxon>Microbacteriaceae</taxon>
        <taxon>Pseudolysinimonas</taxon>
    </lineage>
</organism>
<keyword evidence="7 9" id="KW-0129">CBS domain</keyword>
<keyword evidence="6 10" id="KW-1133">Transmembrane helix</keyword>
<dbReference type="InterPro" id="IPR046342">
    <property type="entry name" value="CBS_dom_sf"/>
</dbReference>
<dbReference type="EMBL" id="BSVB01000001">
    <property type="protein sequence ID" value="GMA93745.1"/>
    <property type="molecule type" value="Genomic_DNA"/>
</dbReference>
<proteinExistence type="inferred from homology"/>
<feature type="domain" description="CNNM transmembrane" evidence="14">
    <location>
        <begin position="1"/>
        <end position="203"/>
    </location>
</feature>
<keyword evidence="3" id="KW-1003">Cell membrane</keyword>
<feature type="region of interest" description="Disordered" evidence="11">
    <location>
        <begin position="423"/>
        <end position="458"/>
    </location>
</feature>
<dbReference type="Pfam" id="PF00571">
    <property type="entry name" value="CBS"/>
    <property type="match status" value="2"/>
</dbReference>
<evidence type="ECO:0000256" key="8">
    <source>
        <dbReference type="ARBA" id="ARBA00023136"/>
    </source>
</evidence>
<comment type="similarity">
    <text evidence="2">Belongs to the UPF0053 family.</text>
</comment>
<feature type="transmembrane region" description="Helical" evidence="12">
    <location>
        <begin position="99"/>
        <end position="124"/>
    </location>
</feature>
<dbReference type="PANTHER" id="PTHR43099">
    <property type="entry name" value="UPF0053 PROTEIN YRKA"/>
    <property type="match status" value="1"/>
</dbReference>
<dbReference type="PANTHER" id="PTHR43099:SF6">
    <property type="entry name" value="UPF0053 PROTEIN RV1842C"/>
    <property type="match status" value="1"/>
</dbReference>
<evidence type="ECO:0000313" key="16">
    <source>
        <dbReference type="Proteomes" id="UP001157034"/>
    </source>
</evidence>
<dbReference type="Pfam" id="PF01595">
    <property type="entry name" value="CNNM"/>
    <property type="match status" value="1"/>
</dbReference>
<evidence type="ECO:0000313" key="15">
    <source>
        <dbReference type="EMBL" id="GMA93745.1"/>
    </source>
</evidence>
<dbReference type="InterPro" id="IPR051676">
    <property type="entry name" value="UPF0053_domain"/>
</dbReference>
<dbReference type="SUPFAM" id="SSF54631">
    <property type="entry name" value="CBS-domain pair"/>
    <property type="match status" value="1"/>
</dbReference>
<dbReference type="InterPro" id="IPR005170">
    <property type="entry name" value="Transptr-assoc_dom"/>
</dbReference>
<evidence type="ECO:0000256" key="11">
    <source>
        <dbReference type="SAM" id="MobiDB-lite"/>
    </source>
</evidence>
<dbReference type="Proteomes" id="UP001157034">
    <property type="component" value="Unassembled WGS sequence"/>
</dbReference>
<reference evidence="16" key="1">
    <citation type="journal article" date="2019" name="Int. J. Syst. Evol. Microbiol.">
        <title>The Global Catalogue of Microorganisms (GCM) 10K type strain sequencing project: providing services to taxonomists for standard genome sequencing and annotation.</title>
        <authorList>
            <consortium name="The Broad Institute Genomics Platform"/>
            <consortium name="The Broad Institute Genome Sequencing Center for Infectious Disease"/>
            <person name="Wu L."/>
            <person name="Ma J."/>
        </authorList>
    </citation>
    <scope>NUCLEOTIDE SEQUENCE [LARGE SCALE GENOMIC DNA]</scope>
    <source>
        <strain evidence="16">NBRC 108894</strain>
    </source>
</reference>
<dbReference type="InterPro" id="IPR000644">
    <property type="entry name" value="CBS_dom"/>
</dbReference>
<dbReference type="Gene3D" id="3.30.465.10">
    <property type="match status" value="1"/>
</dbReference>
<evidence type="ECO:0000256" key="5">
    <source>
        <dbReference type="ARBA" id="ARBA00022737"/>
    </source>
</evidence>
<evidence type="ECO:0000256" key="3">
    <source>
        <dbReference type="ARBA" id="ARBA00022475"/>
    </source>
</evidence>
<evidence type="ECO:0000256" key="2">
    <source>
        <dbReference type="ARBA" id="ARBA00006337"/>
    </source>
</evidence>
<keyword evidence="5" id="KW-0677">Repeat</keyword>
<evidence type="ECO:0000256" key="4">
    <source>
        <dbReference type="ARBA" id="ARBA00022692"/>
    </source>
</evidence>
<evidence type="ECO:0000256" key="10">
    <source>
        <dbReference type="PROSITE-ProRule" id="PRU01193"/>
    </source>
</evidence>
<accession>A0ABQ6K3U1</accession>